<protein>
    <submittedName>
        <fullName evidence="1">Uncharacterized protein</fullName>
    </submittedName>
</protein>
<proteinExistence type="predicted"/>
<dbReference type="Proteomes" id="UP000699042">
    <property type="component" value="Unassembled WGS sequence"/>
</dbReference>
<dbReference type="EMBL" id="JAESDN010000001">
    <property type="protein sequence ID" value="KAG7058771.1"/>
    <property type="molecule type" value="Genomic_DNA"/>
</dbReference>
<keyword evidence="2" id="KW-1185">Reference proteome</keyword>
<evidence type="ECO:0000313" key="1">
    <source>
        <dbReference type="EMBL" id="KAG7058771.1"/>
    </source>
</evidence>
<comment type="caution">
    <text evidence="1">The sequence shown here is derived from an EMBL/GenBank/DDBJ whole genome shotgun (WGS) entry which is preliminary data.</text>
</comment>
<dbReference type="AlphaFoldDB" id="A0A9P7RI52"/>
<gene>
    <name evidence="1" type="ORF">JMJ77_006142</name>
</gene>
<reference evidence="1" key="1">
    <citation type="submission" date="2021-05" db="EMBL/GenBank/DDBJ databases">
        <title>Comparative genomics of three Colletotrichum scovillei strains and genetic complementation revealed genes involved fungal growth and virulence on chili pepper.</title>
        <authorList>
            <person name="Hsieh D.-K."/>
            <person name="Chuang S.-C."/>
            <person name="Chen C.-Y."/>
            <person name="Chao Y.-T."/>
            <person name="Lu M.-Y.J."/>
            <person name="Lee M.-H."/>
            <person name="Shih M.-C."/>
        </authorList>
    </citation>
    <scope>NUCLEOTIDE SEQUENCE</scope>
    <source>
        <strain evidence="1">Coll-153</strain>
    </source>
</reference>
<organism evidence="1 2">
    <name type="scientific">Colletotrichum scovillei</name>
    <dbReference type="NCBI Taxonomy" id="1209932"/>
    <lineage>
        <taxon>Eukaryota</taxon>
        <taxon>Fungi</taxon>
        <taxon>Dikarya</taxon>
        <taxon>Ascomycota</taxon>
        <taxon>Pezizomycotina</taxon>
        <taxon>Sordariomycetes</taxon>
        <taxon>Hypocreomycetidae</taxon>
        <taxon>Glomerellales</taxon>
        <taxon>Glomerellaceae</taxon>
        <taxon>Colletotrichum</taxon>
        <taxon>Colletotrichum acutatum species complex</taxon>
    </lineage>
</organism>
<name>A0A9P7RI52_9PEZI</name>
<evidence type="ECO:0000313" key="2">
    <source>
        <dbReference type="Proteomes" id="UP000699042"/>
    </source>
</evidence>
<accession>A0A9P7RI52</accession>
<sequence length="64" mass="7245">MASVTNYLPTYAIPYTAFRSTKYYQDQDRQRWTLLDVVSRHARTAIGPRLAQPVTVVFLAPASA</sequence>